<accession>A0A6C0JUG5</accession>
<evidence type="ECO:0000313" key="1">
    <source>
        <dbReference type="EMBL" id="QHU08561.1"/>
    </source>
</evidence>
<protein>
    <submittedName>
        <fullName evidence="1">Uncharacterized protein</fullName>
    </submittedName>
</protein>
<proteinExistence type="predicted"/>
<name>A0A6C0JUG5_9ZZZZ</name>
<dbReference type="AlphaFoldDB" id="A0A6C0JUG5"/>
<dbReference type="EMBL" id="MN740698">
    <property type="protein sequence ID" value="QHU08561.1"/>
    <property type="molecule type" value="Genomic_DNA"/>
</dbReference>
<sequence>MVRVKKKRTKEVQAKTEAVSIETVQEVLDQWLDADSSETRPKVASLKELKARPVHTYTITGEQDKVDLSHETDPIHIRLANHEVEPVSMAIKQVKGPRVSLTIPVCCFGEVKWIEFCAQTRVEHVKVERCRLCESGDLYLQMKAPYIGDKLVLPYCKGIDLTGVYYSIAALLLSPIFKDRIVEFGDLEYIDATGIRALSKDSLKKLSIDMCGKDYTPKYTYPKLRRLRLLRCGSIKLNLGDFPELTHLEVELVKGELWLSDLQYSKKCRLKKLVLINRYSAVIDLPGLECLELRTESTGQRDYYTGGPDGRPSQEAPALPDDCEASLELVCKPKYLLYNNHKITLEETG</sequence>
<organism evidence="1">
    <name type="scientific">viral metagenome</name>
    <dbReference type="NCBI Taxonomy" id="1070528"/>
    <lineage>
        <taxon>unclassified sequences</taxon>
        <taxon>metagenomes</taxon>
        <taxon>organismal metagenomes</taxon>
    </lineage>
</organism>
<reference evidence="1" key="1">
    <citation type="journal article" date="2020" name="Nature">
        <title>Giant virus diversity and host interactions through global metagenomics.</title>
        <authorList>
            <person name="Schulz F."/>
            <person name="Roux S."/>
            <person name="Paez-Espino D."/>
            <person name="Jungbluth S."/>
            <person name="Walsh D.A."/>
            <person name="Denef V.J."/>
            <person name="McMahon K.D."/>
            <person name="Konstantinidis K.T."/>
            <person name="Eloe-Fadrosh E.A."/>
            <person name="Kyrpides N.C."/>
            <person name="Woyke T."/>
        </authorList>
    </citation>
    <scope>NUCLEOTIDE SEQUENCE</scope>
    <source>
        <strain evidence="1">GVMAG-S-1063924-116</strain>
    </source>
</reference>